<dbReference type="AlphaFoldDB" id="A0A7X1B2E8"/>
<proteinExistence type="predicted"/>
<dbReference type="Gene3D" id="1.20.120.160">
    <property type="entry name" value="HPT domain"/>
    <property type="match status" value="1"/>
</dbReference>
<evidence type="ECO:0000313" key="3">
    <source>
        <dbReference type="EMBL" id="MBC2604394.1"/>
    </source>
</evidence>
<sequence length="131" mass="14898">MENSSHPIFSQSDLRTFALEICSGDEEIFVELLGDCQTDLRDQFTNLEVAREAQNWRDFNRAAHSMKSAARTFGSPLVKELSFQLEQQSEGGVAEEKLPELDEKTRELQEASKRFEKMLAEIALNPSPFLT</sequence>
<gene>
    <name evidence="3" type="ORF">H5P30_21650</name>
</gene>
<dbReference type="SUPFAM" id="SSF47226">
    <property type="entry name" value="Histidine-containing phosphotransfer domain, HPT domain"/>
    <property type="match status" value="1"/>
</dbReference>
<dbReference type="InterPro" id="IPR036641">
    <property type="entry name" value="HPT_dom_sf"/>
</dbReference>
<keyword evidence="1" id="KW-0597">Phosphoprotein</keyword>
<dbReference type="EMBL" id="JACHVA010000143">
    <property type="protein sequence ID" value="MBC2604394.1"/>
    <property type="molecule type" value="Genomic_DNA"/>
</dbReference>
<dbReference type="GO" id="GO:0000160">
    <property type="term" value="P:phosphorelay signal transduction system"/>
    <property type="evidence" value="ECO:0007669"/>
    <property type="project" value="InterPro"/>
</dbReference>
<dbReference type="RefSeq" id="WP_185695004.1">
    <property type="nucleotide sequence ID" value="NZ_JACHVA010000143.1"/>
</dbReference>
<evidence type="ECO:0000313" key="4">
    <source>
        <dbReference type="Proteomes" id="UP000525652"/>
    </source>
</evidence>
<dbReference type="Proteomes" id="UP000525652">
    <property type="component" value="Unassembled WGS sequence"/>
</dbReference>
<dbReference type="CDD" id="cd00088">
    <property type="entry name" value="HPT"/>
    <property type="match status" value="1"/>
</dbReference>
<evidence type="ECO:0000259" key="2">
    <source>
        <dbReference type="PROSITE" id="PS50894"/>
    </source>
</evidence>
<dbReference type="GO" id="GO:0004672">
    <property type="term" value="F:protein kinase activity"/>
    <property type="evidence" value="ECO:0007669"/>
    <property type="project" value="UniProtKB-ARBA"/>
</dbReference>
<keyword evidence="4" id="KW-1185">Reference proteome</keyword>
<feature type="modified residue" description="Phosphohistidine" evidence="1">
    <location>
        <position position="64"/>
    </location>
</feature>
<accession>A0A7X1B2E8</accession>
<evidence type="ECO:0000256" key="1">
    <source>
        <dbReference type="PROSITE-ProRule" id="PRU00110"/>
    </source>
</evidence>
<reference evidence="3 4" key="1">
    <citation type="submission" date="2020-07" db="EMBL/GenBank/DDBJ databases">
        <authorList>
            <person name="Feng X."/>
        </authorList>
    </citation>
    <scope>NUCLEOTIDE SEQUENCE [LARGE SCALE GENOMIC DNA]</scope>
    <source>
        <strain evidence="3 4">JCM14086</strain>
    </source>
</reference>
<feature type="domain" description="HPt" evidence="2">
    <location>
        <begin position="25"/>
        <end position="122"/>
    </location>
</feature>
<dbReference type="Pfam" id="PF01627">
    <property type="entry name" value="Hpt"/>
    <property type="match status" value="1"/>
</dbReference>
<protein>
    <submittedName>
        <fullName evidence="3">Hpt domain-containing protein</fullName>
    </submittedName>
</protein>
<organism evidence="3 4">
    <name type="scientific">Puniceicoccus vermicola</name>
    <dbReference type="NCBI Taxonomy" id="388746"/>
    <lineage>
        <taxon>Bacteria</taxon>
        <taxon>Pseudomonadati</taxon>
        <taxon>Verrucomicrobiota</taxon>
        <taxon>Opitutia</taxon>
        <taxon>Puniceicoccales</taxon>
        <taxon>Puniceicoccaceae</taxon>
        <taxon>Puniceicoccus</taxon>
    </lineage>
</organism>
<name>A0A7X1B2E8_9BACT</name>
<dbReference type="PROSITE" id="PS50894">
    <property type="entry name" value="HPT"/>
    <property type="match status" value="1"/>
</dbReference>
<dbReference type="InterPro" id="IPR008207">
    <property type="entry name" value="Sig_transdc_His_kin_Hpt_dom"/>
</dbReference>
<dbReference type="SMART" id="SM00073">
    <property type="entry name" value="HPT"/>
    <property type="match status" value="1"/>
</dbReference>
<comment type="caution">
    <text evidence="3">The sequence shown here is derived from an EMBL/GenBank/DDBJ whole genome shotgun (WGS) entry which is preliminary data.</text>
</comment>